<protein>
    <submittedName>
        <fullName evidence="1">Uncharacterized protein</fullName>
    </submittedName>
</protein>
<sequence length="44" mass="4741">MSERTASSSGGGKAWHGLALKLSLTMQNVCSIIGYKDWGYCYGL</sequence>
<proteinExistence type="predicted"/>
<evidence type="ECO:0000313" key="1">
    <source>
        <dbReference type="EMBL" id="DAE33427.1"/>
    </source>
</evidence>
<organism evidence="1">
    <name type="scientific">virus sp. ctQ5V6</name>
    <dbReference type="NCBI Taxonomy" id="2825815"/>
    <lineage>
        <taxon>Viruses</taxon>
    </lineage>
</organism>
<name>A0A8S5RQG7_9VIRU</name>
<dbReference type="EMBL" id="BK059134">
    <property type="protein sequence ID" value="DAE33427.1"/>
    <property type="molecule type" value="Genomic_DNA"/>
</dbReference>
<reference evidence="1" key="1">
    <citation type="journal article" date="2021" name="Proc. Natl. Acad. Sci. U.S.A.">
        <title>A Catalog of Tens of Thousands of Viruses from Human Metagenomes Reveals Hidden Associations with Chronic Diseases.</title>
        <authorList>
            <person name="Tisza M.J."/>
            <person name="Buck C.B."/>
        </authorList>
    </citation>
    <scope>NUCLEOTIDE SEQUENCE</scope>
    <source>
        <strain evidence="1">CtQ5V6</strain>
    </source>
</reference>
<accession>A0A8S5RQG7</accession>